<dbReference type="AlphaFoldDB" id="A0A1F4S5R3"/>
<organism evidence="2 3">
    <name type="scientific">candidate division WOR-1 bacterium RIFOXYB2_FULL_36_35</name>
    <dbReference type="NCBI Taxonomy" id="1802578"/>
    <lineage>
        <taxon>Bacteria</taxon>
        <taxon>Bacillati</taxon>
        <taxon>Saganbacteria</taxon>
    </lineage>
</organism>
<dbReference type="Proteomes" id="UP000177905">
    <property type="component" value="Unassembled WGS sequence"/>
</dbReference>
<protein>
    <submittedName>
        <fullName evidence="2">Uncharacterized protein</fullName>
    </submittedName>
</protein>
<evidence type="ECO:0000313" key="2">
    <source>
        <dbReference type="EMBL" id="OGC15776.1"/>
    </source>
</evidence>
<reference evidence="2 3" key="1">
    <citation type="journal article" date="2016" name="Nat. Commun.">
        <title>Thousands of microbial genomes shed light on interconnected biogeochemical processes in an aquifer system.</title>
        <authorList>
            <person name="Anantharaman K."/>
            <person name="Brown C.T."/>
            <person name="Hug L.A."/>
            <person name="Sharon I."/>
            <person name="Castelle C.J."/>
            <person name="Probst A.J."/>
            <person name="Thomas B.C."/>
            <person name="Singh A."/>
            <person name="Wilkins M.J."/>
            <person name="Karaoz U."/>
            <person name="Brodie E.L."/>
            <person name="Williams K.H."/>
            <person name="Hubbard S.S."/>
            <person name="Banfield J.F."/>
        </authorList>
    </citation>
    <scope>NUCLEOTIDE SEQUENCE [LARGE SCALE GENOMIC DNA]</scope>
</reference>
<feature type="region of interest" description="Disordered" evidence="1">
    <location>
        <begin position="35"/>
        <end position="79"/>
    </location>
</feature>
<proteinExistence type="predicted"/>
<gene>
    <name evidence="2" type="ORF">A2290_05500</name>
</gene>
<dbReference type="EMBL" id="MEUA01000017">
    <property type="protein sequence ID" value="OGC15776.1"/>
    <property type="molecule type" value="Genomic_DNA"/>
</dbReference>
<feature type="compositionally biased region" description="Polar residues" evidence="1">
    <location>
        <begin position="53"/>
        <end position="62"/>
    </location>
</feature>
<sequence length="408" mass="45485">MSLTPVDRASIRGVFTQLNPFGGFKRTQLDATERVSISSSAAQASEQPGEIEPTQTSGSQTVEDGLPMPDAQDMVPSEGKMTLPQTVDSLIFQRCVEVREDRIFHEHIVYGHLDKSFSADGMSKEEFNKLLGVDVSKIFWHEITMGKGVIENKDELLEILNHVLDSMSMTGEYSFKALAESKMLLIVAPKTLASGVREMNWRDTMLTEGSEDYNQYIARAFYYAQVSSKDKKVEGFSDLDAKGWEIFTMGLLNHFLKDGGKLIGYDKMNKLLLSDGWTACRFSSILERYYLDKDYMADYLKLNSDFDGLLGSQKDLREFRKWAKKEGVAGRIDAVDFDANAKTHEGEDVLALILNGYKANGIDWVVDTLNMYKTKTVQIVGGSGATSTTDVPSEPIDPGEEDISVSDD</sequence>
<name>A0A1F4S5R3_UNCSA</name>
<comment type="caution">
    <text evidence="2">The sequence shown here is derived from an EMBL/GenBank/DDBJ whole genome shotgun (WGS) entry which is preliminary data.</text>
</comment>
<feature type="region of interest" description="Disordered" evidence="1">
    <location>
        <begin position="382"/>
        <end position="408"/>
    </location>
</feature>
<evidence type="ECO:0000313" key="3">
    <source>
        <dbReference type="Proteomes" id="UP000177905"/>
    </source>
</evidence>
<feature type="compositionally biased region" description="Low complexity" evidence="1">
    <location>
        <begin position="36"/>
        <end position="45"/>
    </location>
</feature>
<feature type="compositionally biased region" description="Acidic residues" evidence="1">
    <location>
        <begin position="397"/>
        <end position="408"/>
    </location>
</feature>
<accession>A0A1F4S5R3</accession>
<evidence type="ECO:0000256" key="1">
    <source>
        <dbReference type="SAM" id="MobiDB-lite"/>
    </source>
</evidence>